<organism evidence="11 12">
    <name type="scientific">Streptomyces spirodelae</name>
    <dbReference type="NCBI Taxonomy" id="2812904"/>
    <lineage>
        <taxon>Bacteria</taxon>
        <taxon>Bacillati</taxon>
        <taxon>Actinomycetota</taxon>
        <taxon>Actinomycetes</taxon>
        <taxon>Kitasatosporales</taxon>
        <taxon>Streptomycetaceae</taxon>
        <taxon>Streptomyces</taxon>
    </lineage>
</organism>
<dbReference type="Proteomes" id="UP001518976">
    <property type="component" value="Unassembled WGS sequence"/>
</dbReference>
<dbReference type="InterPro" id="IPR003439">
    <property type="entry name" value="ABC_transporter-like_ATP-bd"/>
</dbReference>
<evidence type="ECO:0000256" key="7">
    <source>
        <dbReference type="ARBA" id="ARBA00023136"/>
    </source>
</evidence>
<keyword evidence="3" id="KW-1003">Cell membrane</keyword>
<dbReference type="InterPro" id="IPR003593">
    <property type="entry name" value="AAA+_ATPase"/>
</dbReference>
<accession>A0ABS3WMQ2</accession>
<dbReference type="PANTHER" id="PTHR42711:SF19">
    <property type="entry name" value="DOXORUBICIN RESISTANCE ATP-BINDING PROTEIN DRRA"/>
    <property type="match status" value="1"/>
</dbReference>
<gene>
    <name evidence="11" type="ORF">JW592_02760</name>
</gene>
<comment type="caution">
    <text evidence="11">The sequence shown here is derived from an EMBL/GenBank/DDBJ whole genome shotgun (WGS) entry which is preliminary data.</text>
</comment>
<protein>
    <submittedName>
        <fullName evidence="11">ATP-binding cassette domain-containing protein</fullName>
    </submittedName>
</protein>
<evidence type="ECO:0000256" key="8">
    <source>
        <dbReference type="ARBA" id="ARBA00023251"/>
    </source>
</evidence>
<dbReference type="InterPro" id="IPR005894">
    <property type="entry name" value="DrrA"/>
</dbReference>
<dbReference type="PANTHER" id="PTHR42711">
    <property type="entry name" value="ABC TRANSPORTER ATP-BINDING PROTEIN"/>
    <property type="match status" value="1"/>
</dbReference>
<dbReference type="PROSITE" id="PS50893">
    <property type="entry name" value="ABC_TRANSPORTER_2"/>
    <property type="match status" value="1"/>
</dbReference>
<sequence length="313" mass="33707">MHREPRPSWAIETRGLSKAYGSVPVLKGLDLQVRRGSVFALLGPNGAGKTTTVRILATLARADTGQATVAGHDVVAARSRVRRAISLTGQYAALDEEQTGLENLRMMARLRGRSPAAARRRAAELLERFALTGAGDRRVSTYSGGMRRRLDIAAGLVGDPEVVFLDEPTTGLDPRSRRTMWATVGSLAGAGVTVFLTTQYLEEADQLADRVAVLDRGRIRAEGTPEELKKTVTAQRLDLTMAGSAAYQALVGRLGGRALHRAPEELVLGVATDGSAAHVRALLDELDPTREQVARFALHSATLDDVFLELTHE</sequence>
<keyword evidence="7" id="KW-0472">Membrane</keyword>
<dbReference type="NCBIfam" id="TIGR01188">
    <property type="entry name" value="drrA"/>
    <property type="match status" value="1"/>
</dbReference>
<dbReference type="InterPro" id="IPR027417">
    <property type="entry name" value="P-loop_NTPase"/>
</dbReference>
<dbReference type="EMBL" id="JAFFZN010000002">
    <property type="protein sequence ID" value="MBO8184403.1"/>
    <property type="molecule type" value="Genomic_DNA"/>
</dbReference>
<keyword evidence="6" id="KW-1278">Translocase</keyword>
<evidence type="ECO:0000256" key="1">
    <source>
        <dbReference type="ARBA" id="ARBA00004413"/>
    </source>
</evidence>
<reference evidence="11 12" key="1">
    <citation type="submission" date="2021-02" db="EMBL/GenBank/DDBJ databases">
        <title>Streptomyces spirodelae sp. nov., isolated from duckweed.</title>
        <authorList>
            <person name="Saimee Y."/>
            <person name="Duangmal K."/>
        </authorList>
    </citation>
    <scope>NUCLEOTIDE SEQUENCE [LARGE SCALE GENOMIC DNA]</scope>
    <source>
        <strain evidence="11 12">DW4-2</strain>
    </source>
</reference>
<evidence type="ECO:0000256" key="6">
    <source>
        <dbReference type="ARBA" id="ARBA00022967"/>
    </source>
</evidence>
<evidence type="ECO:0000256" key="4">
    <source>
        <dbReference type="ARBA" id="ARBA00022741"/>
    </source>
</evidence>
<keyword evidence="12" id="KW-1185">Reference proteome</keyword>
<evidence type="ECO:0000256" key="3">
    <source>
        <dbReference type="ARBA" id="ARBA00022475"/>
    </source>
</evidence>
<evidence type="ECO:0000256" key="2">
    <source>
        <dbReference type="ARBA" id="ARBA00022448"/>
    </source>
</evidence>
<evidence type="ECO:0000313" key="11">
    <source>
        <dbReference type="EMBL" id="MBO8184403.1"/>
    </source>
</evidence>
<dbReference type="InterPro" id="IPR050763">
    <property type="entry name" value="ABC_transporter_ATP-binding"/>
</dbReference>
<comment type="similarity">
    <text evidence="9">Belongs to the ABC transporter superfamily. Drug exporter-1 (DrugE1) (TC 3.A.1.105) family.</text>
</comment>
<dbReference type="Gene3D" id="3.40.50.300">
    <property type="entry name" value="P-loop containing nucleotide triphosphate hydrolases"/>
    <property type="match status" value="1"/>
</dbReference>
<dbReference type="GO" id="GO:0005524">
    <property type="term" value="F:ATP binding"/>
    <property type="evidence" value="ECO:0007669"/>
    <property type="project" value="UniProtKB-KW"/>
</dbReference>
<keyword evidence="5 11" id="KW-0067">ATP-binding</keyword>
<keyword evidence="8" id="KW-0046">Antibiotic resistance</keyword>
<evidence type="ECO:0000313" key="12">
    <source>
        <dbReference type="Proteomes" id="UP001518976"/>
    </source>
</evidence>
<evidence type="ECO:0000256" key="9">
    <source>
        <dbReference type="ARBA" id="ARBA00049985"/>
    </source>
</evidence>
<comment type="subcellular location">
    <subcellularLocation>
        <location evidence="1">Cell membrane</location>
        <topology evidence="1">Peripheral membrane protein</topology>
        <orientation evidence="1">Cytoplasmic side</orientation>
    </subcellularLocation>
</comment>
<dbReference type="InterPro" id="IPR017871">
    <property type="entry name" value="ABC_transporter-like_CS"/>
</dbReference>
<feature type="domain" description="ABC transporter" evidence="10">
    <location>
        <begin position="11"/>
        <end position="241"/>
    </location>
</feature>
<dbReference type="RefSeq" id="WP_209263226.1">
    <property type="nucleotide sequence ID" value="NZ_JAFFZN010000002.1"/>
</dbReference>
<dbReference type="PROSITE" id="PS00211">
    <property type="entry name" value="ABC_TRANSPORTER_1"/>
    <property type="match status" value="1"/>
</dbReference>
<name>A0ABS3WMQ2_9ACTN</name>
<proteinExistence type="inferred from homology"/>
<evidence type="ECO:0000259" key="10">
    <source>
        <dbReference type="PROSITE" id="PS50893"/>
    </source>
</evidence>
<dbReference type="Pfam" id="PF00005">
    <property type="entry name" value="ABC_tran"/>
    <property type="match status" value="1"/>
</dbReference>
<dbReference type="SMART" id="SM00382">
    <property type="entry name" value="AAA"/>
    <property type="match status" value="1"/>
</dbReference>
<keyword evidence="4" id="KW-0547">Nucleotide-binding</keyword>
<keyword evidence="2" id="KW-0813">Transport</keyword>
<dbReference type="SUPFAM" id="SSF52540">
    <property type="entry name" value="P-loop containing nucleoside triphosphate hydrolases"/>
    <property type="match status" value="1"/>
</dbReference>
<evidence type="ECO:0000256" key="5">
    <source>
        <dbReference type="ARBA" id="ARBA00022840"/>
    </source>
</evidence>